<dbReference type="EMBL" id="JBBGZH010000003">
    <property type="protein sequence ID" value="MEJ5022976.1"/>
    <property type="molecule type" value="Genomic_DNA"/>
</dbReference>
<evidence type="ECO:0000313" key="3">
    <source>
        <dbReference type="Proteomes" id="UP001375812"/>
    </source>
</evidence>
<feature type="transmembrane region" description="Helical" evidence="1">
    <location>
        <begin position="60"/>
        <end position="80"/>
    </location>
</feature>
<reference evidence="2 3" key="1">
    <citation type="submission" date="2023-12" db="EMBL/GenBank/DDBJ databases">
        <title>Gut-associated functions are favored during microbiome assembly across C. elegans life.</title>
        <authorList>
            <person name="Zimmermann J."/>
        </authorList>
    </citation>
    <scope>NUCLEOTIDE SEQUENCE [LARGE SCALE GENOMIC DNA]</scope>
    <source>
        <strain evidence="2 3">MYb71</strain>
    </source>
</reference>
<keyword evidence="3" id="KW-1185">Reference proteome</keyword>
<comment type="caution">
    <text evidence="2">The sequence shown here is derived from an EMBL/GenBank/DDBJ whole genome shotgun (WGS) entry which is preliminary data.</text>
</comment>
<keyword evidence="1" id="KW-0812">Transmembrane</keyword>
<sequence>MIYLLWTLPALAVIGLIATGRAGTLFASVIGLAIALVVALTCAPISFAPQDAGIAMLRGVWIGWIVVPYILGGLLFWQMAIRPGNAAVPVESLRTMNAPDADCSSRPAFSSVLSPSLQPASA</sequence>
<proteinExistence type="predicted"/>
<dbReference type="Proteomes" id="UP001375812">
    <property type="component" value="Unassembled WGS sequence"/>
</dbReference>
<evidence type="ECO:0000256" key="1">
    <source>
        <dbReference type="SAM" id="Phobius"/>
    </source>
</evidence>
<gene>
    <name evidence="2" type="ORF">WH297_25085</name>
</gene>
<dbReference type="RefSeq" id="WP_210201136.1">
    <property type="nucleotide sequence ID" value="NZ_JBBGZH010000003.1"/>
</dbReference>
<keyword evidence="1" id="KW-1133">Transmembrane helix</keyword>
<keyword evidence="1" id="KW-0472">Membrane</keyword>
<evidence type="ECO:0000313" key="2">
    <source>
        <dbReference type="EMBL" id="MEJ5022976.1"/>
    </source>
</evidence>
<feature type="transmembrane region" description="Helical" evidence="1">
    <location>
        <begin position="25"/>
        <end position="48"/>
    </location>
</feature>
<protein>
    <submittedName>
        <fullName evidence="2">Uncharacterized protein</fullName>
    </submittedName>
</protein>
<accession>A0ABU8PND2</accession>
<name>A0ABU8PND2_9HYPH</name>
<organism evidence="2 3">
    <name type="scientific">Ochrobactrum vermis</name>
    <dbReference type="NCBI Taxonomy" id="1827297"/>
    <lineage>
        <taxon>Bacteria</taxon>
        <taxon>Pseudomonadati</taxon>
        <taxon>Pseudomonadota</taxon>
        <taxon>Alphaproteobacteria</taxon>
        <taxon>Hyphomicrobiales</taxon>
        <taxon>Brucellaceae</taxon>
        <taxon>Brucella/Ochrobactrum group</taxon>
        <taxon>Ochrobactrum</taxon>
    </lineage>
</organism>